<dbReference type="Gene3D" id="3.40.800.20">
    <property type="entry name" value="Histone deacetylase domain"/>
    <property type="match status" value="1"/>
</dbReference>
<dbReference type="InterPro" id="IPR037138">
    <property type="entry name" value="His_deacetylse_dom_sf"/>
</dbReference>
<evidence type="ECO:0000259" key="1">
    <source>
        <dbReference type="Pfam" id="PF00850"/>
    </source>
</evidence>
<dbReference type="AlphaFoldDB" id="A0A430KQK1"/>
<evidence type="ECO:0000313" key="2">
    <source>
        <dbReference type="EMBL" id="RTE65752.1"/>
    </source>
</evidence>
<accession>A0A430KQK1</accession>
<name>A0A430KQK1_9GAMM</name>
<dbReference type="InterPro" id="IPR023801">
    <property type="entry name" value="His_deacetylse_dom"/>
</dbReference>
<organism evidence="2 3">
    <name type="scientific">Amphritea opalescens</name>
    <dbReference type="NCBI Taxonomy" id="2490544"/>
    <lineage>
        <taxon>Bacteria</taxon>
        <taxon>Pseudomonadati</taxon>
        <taxon>Pseudomonadota</taxon>
        <taxon>Gammaproteobacteria</taxon>
        <taxon>Oceanospirillales</taxon>
        <taxon>Oceanospirillaceae</taxon>
        <taxon>Amphritea</taxon>
    </lineage>
</organism>
<keyword evidence="3" id="KW-1185">Reference proteome</keyword>
<dbReference type="SUPFAM" id="SSF52768">
    <property type="entry name" value="Arginase/deacetylase"/>
    <property type="match status" value="1"/>
</dbReference>
<sequence>MISDLLRREGLGHSVALISAYYGSSQCHAKFCYHAATVSRCVILGLGLDASEQDPFAVLKLTTEGFADIGKRIKALNKPTVIIQEGGYISPILGNNLAAVLKPFCQS</sequence>
<dbReference type="EMBL" id="RQXW01000008">
    <property type="protein sequence ID" value="RTE65752.1"/>
    <property type="molecule type" value="Genomic_DNA"/>
</dbReference>
<proteinExistence type="predicted"/>
<protein>
    <recommendedName>
        <fullName evidence="1">Histone deacetylase domain-containing protein</fullName>
    </recommendedName>
</protein>
<dbReference type="Proteomes" id="UP000283087">
    <property type="component" value="Unassembled WGS sequence"/>
</dbReference>
<reference evidence="2 3" key="1">
    <citation type="submission" date="2018-11" db="EMBL/GenBank/DDBJ databases">
        <title>The draft genome sequence of Amphritea opalescens ANRC-JH13T.</title>
        <authorList>
            <person name="Fang Z."/>
            <person name="Zhang Y."/>
            <person name="Han X."/>
        </authorList>
    </citation>
    <scope>NUCLEOTIDE SEQUENCE [LARGE SCALE GENOMIC DNA]</scope>
    <source>
        <strain evidence="2 3">ANRC-JH13</strain>
    </source>
</reference>
<dbReference type="InterPro" id="IPR023696">
    <property type="entry name" value="Ureohydrolase_dom_sf"/>
</dbReference>
<dbReference type="OrthoDB" id="9808367at2"/>
<comment type="caution">
    <text evidence="2">The sequence shown here is derived from an EMBL/GenBank/DDBJ whole genome shotgun (WGS) entry which is preliminary data.</text>
</comment>
<gene>
    <name evidence="2" type="ORF">EH243_10805</name>
</gene>
<dbReference type="Pfam" id="PF00850">
    <property type="entry name" value="Hist_deacetyl"/>
    <property type="match status" value="1"/>
</dbReference>
<evidence type="ECO:0000313" key="3">
    <source>
        <dbReference type="Proteomes" id="UP000283087"/>
    </source>
</evidence>
<feature type="domain" description="Histone deacetylase" evidence="1">
    <location>
        <begin position="41"/>
        <end position="101"/>
    </location>
</feature>